<comment type="caution">
    <text evidence="3">The sequence shown here is derived from an EMBL/GenBank/DDBJ whole genome shotgun (WGS) entry which is preliminary data.</text>
</comment>
<dbReference type="GO" id="GO:0036503">
    <property type="term" value="P:ERAD pathway"/>
    <property type="evidence" value="ECO:0007669"/>
    <property type="project" value="TreeGrafter"/>
</dbReference>
<feature type="domain" description="Proteasome component Ecm29 N-terminal" evidence="2">
    <location>
        <begin position="65"/>
        <end position="365"/>
    </location>
</feature>
<dbReference type="PANTHER" id="PTHR23346:SF19">
    <property type="entry name" value="PROTEASOME ADAPTER AND SCAFFOLD PROTEIN ECM29"/>
    <property type="match status" value="1"/>
</dbReference>
<accession>A0AAP0LGD3</accession>
<dbReference type="GO" id="GO:0005737">
    <property type="term" value="C:cytoplasm"/>
    <property type="evidence" value="ECO:0007669"/>
    <property type="project" value="TreeGrafter"/>
</dbReference>
<proteinExistence type="predicted"/>
<dbReference type="Pfam" id="PF13001">
    <property type="entry name" value="ECM29_N"/>
    <property type="match status" value="1"/>
</dbReference>
<dbReference type="Proteomes" id="UP001420932">
    <property type="component" value="Unassembled WGS sequence"/>
</dbReference>
<gene>
    <name evidence="3" type="ORF">Syun_001792</name>
</gene>
<dbReference type="GO" id="GO:0043248">
    <property type="term" value="P:proteasome assembly"/>
    <property type="evidence" value="ECO:0007669"/>
    <property type="project" value="InterPro"/>
</dbReference>
<dbReference type="PANTHER" id="PTHR23346">
    <property type="entry name" value="TRANSLATIONAL ACTIVATOR GCN1-RELATED"/>
    <property type="match status" value="1"/>
</dbReference>
<evidence type="ECO:0000313" key="3">
    <source>
        <dbReference type="EMBL" id="KAK9169652.1"/>
    </source>
</evidence>
<dbReference type="GO" id="GO:0060090">
    <property type="term" value="F:molecular adaptor activity"/>
    <property type="evidence" value="ECO:0007669"/>
    <property type="project" value="InterPro"/>
</dbReference>
<evidence type="ECO:0000256" key="1">
    <source>
        <dbReference type="ARBA" id="ARBA00022737"/>
    </source>
</evidence>
<dbReference type="EMBL" id="JBBNAF010000001">
    <property type="protein sequence ID" value="KAK9169652.1"/>
    <property type="molecule type" value="Genomic_DNA"/>
</dbReference>
<dbReference type="GO" id="GO:0005634">
    <property type="term" value="C:nucleus"/>
    <property type="evidence" value="ECO:0007669"/>
    <property type="project" value="TreeGrafter"/>
</dbReference>
<sequence length="375" mass="42081">MADASSTEKSDAERVEILDRMLTRLALTDDPNLQNLLSKLLPYSISSLSSHSTAYSWCRSVVDYRLVNMLNYYLNNTMLVLLKMTRNSVMEILTHVNKRVKHQMDIGLPLSELWKIFIDSNTAPMVKNFCIVYIEMGFERLCEEEKISMAPMLVSSVSKLSPQHQDLILRLSVKVIGECHSTQINEEVSSNYRLMDDALGIQLFVEFCLQTLLHQPLSQGMGSPAGLSIAQLDRISGKNPPRGDAFLMRKLGILNVIETMALNAELVYPIYLAACSDSLEPVVKKGEVLLKKAVGANLEDMTLIKRLFLLFIGTIGVENIPPESRVNPVNMSMKARLMSVFCRSIVATNSFPSTLQCIFGCIYGEFKLLSFFSFL</sequence>
<keyword evidence="1" id="KW-0677">Repeat</keyword>
<name>A0AAP0LGD3_9MAGN</name>
<reference evidence="3 4" key="1">
    <citation type="submission" date="2024-01" db="EMBL/GenBank/DDBJ databases">
        <title>Genome assemblies of Stephania.</title>
        <authorList>
            <person name="Yang L."/>
        </authorList>
    </citation>
    <scope>NUCLEOTIDE SEQUENCE [LARGE SCALE GENOMIC DNA]</scope>
    <source>
        <strain evidence="3">YNDBR</strain>
        <tissue evidence="3">Leaf</tissue>
    </source>
</reference>
<evidence type="ECO:0000313" key="4">
    <source>
        <dbReference type="Proteomes" id="UP001420932"/>
    </source>
</evidence>
<dbReference type="AlphaFoldDB" id="A0AAP0LGD3"/>
<dbReference type="InterPro" id="IPR024372">
    <property type="entry name" value="Ecm29_N"/>
</dbReference>
<keyword evidence="4" id="KW-1185">Reference proteome</keyword>
<protein>
    <recommendedName>
        <fullName evidence="2">Proteasome component Ecm29 N-terminal domain-containing protein</fullName>
    </recommendedName>
</protein>
<evidence type="ECO:0000259" key="2">
    <source>
        <dbReference type="Pfam" id="PF13001"/>
    </source>
</evidence>
<organism evidence="3 4">
    <name type="scientific">Stephania yunnanensis</name>
    <dbReference type="NCBI Taxonomy" id="152371"/>
    <lineage>
        <taxon>Eukaryota</taxon>
        <taxon>Viridiplantae</taxon>
        <taxon>Streptophyta</taxon>
        <taxon>Embryophyta</taxon>
        <taxon>Tracheophyta</taxon>
        <taxon>Spermatophyta</taxon>
        <taxon>Magnoliopsida</taxon>
        <taxon>Ranunculales</taxon>
        <taxon>Menispermaceae</taxon>
        <taxon>Menispermoideae</taxon>
        <taxon>Cissampelideae</taxon>
        <taxon>Stephania</taxon>
    </lineage>
</organism>